<gene>
    <name evidence="10" type="ORF">AB840_06080</name>
</gene>
<proteinExistence type="inferred from homology"/>
<dbReference type="RefSeq" id="WP_072061775.1">
    <property type="nucleotide sequence ID" value="NZ_FUXD01000001.1"/>
</dbReference>
<feature type="disulfide bond" description="Redox-active" evidence="8">
    <location>
        <begin position="32"/>
        <end position="35"/>
    </location>
</feature>
<accession>A0A0J6WY41</accession>
<dbReference type="InterPro" id="IPR036249">
    <property type="entry name" value="Thioredoxin-like_sf"/>
</dbReference>
<keyword evidence="6 8" id="KW-0676">Redox-active center</keyword>
<reference evidence="10 11" key="1">
    <citation type="submission" date="2015-06" db="EMBL/GenBank/DDBJ databases">
        <title>Draft genome sequence of beer spoilage bacterium Megasphaera cerevisiae type strain 20462.</title>
        <authorList>
            <person name="Kutumbaka K."/>
            <person name="Pasmowitz J."/>
            <person name="Mategko J."/>
            <person name="Reyes D."/>
            <person name="Friedrich A."/>
            <person name="Han S."/>
            <person name="Martens-Habbena W."/>
            <person name="Neal-McKinney J."/>
            <person name="Janagama H.K."/>
            <person name="Nadala C."/>
            <person name="Samadpour M."/>
        </authorList>
    </citation>
    <scope>NUCLEOTIDE SEQUENCE [LARGE SCALE GENOMIC DNA]</scope>
    <source>
        <strain evidence="10 11">DSM 20462</strain>
    </source>
</reference>
<evidence type="ECO:0000256" key="8">
    <source>
        <dbReference type="PIRSR" id="PIRSR000077-4"/>
    </source>
</evidence>
<dbReference type="OrthoDB" id="9790390at2"/>
<dbReference type="PANTHER" id="PTHR45663:SF11">
    <property type="entry name" value="GEO12009P1"/>
    <property type="match status" value="1"/>
</dbReference>
<name>A0A0J6WY41_9FIRM</name>
<dbReference type="PROSITE" id="PS51352">
    <property type="entry name" value="THIOREDOXIN_2"/>
    <property type="match status" value="1"/>
</dbReference>
<dbReference type="InParanoid" id="A0A0J6WY41"/>
<dbReference type="PATRIC" id="fig|1122219.3.peg.669"/>
<evidence type="ECO:0000256" key="4">
    <source>
        <dbReference type="ARBA" id="ARBA00022982"/>
    </source>
</evidence>
<evidence type="ECO:0000313" key="11">
    <source>
        <dbReference type="Proteomes" id="UP000036503"/>
    </source>
</evidence>
<dbReference type="PROSITE" id="PS00194">
    <property type="entry name" value="THIOREDOXIN_1"/>
    <property type="match status" value="1"/>
</dbReference>
<evidence type="ECO:0000256" key="2">
    <source>
        <dbReference type="ARBA" id="ARBA00020570"/>
    </source>
</evidence>
<dbReference type="FunFam" id="3.40.30.10:FF:000001">
    <property type="entry name" value="Thioredoxin"/>
    <property type="match status" value="1"/>
</dbReference>
<dbReference type="Proteomes" id="UP000036503">
    <property type="component" value="Unassembled WGS sequence"/>
</dbReference>
<feature type="domain" description="Thioredoxin" evidence="9">
    <location>
        <begin position="1"/>
        <end position="108"/>
    </location>
</feature>
<comment type="caution">
    <text evidence="10">The sequence shown here is derived from an EMBL/GenBank/DDBJ whole genome shotgun (WGS) entry which is preliminary data.</text>
</comment>
<dbReference type="PRINTS" id="PR00421">
    <property type="entry name" value="THIOREDOXIN"/>
</dbReference>
<keyword evidence="11" id="KW-1185">Reference proteome</keyword>
<dbReference type="SUPFAM" id="SSF52833">
    <property type="entry name" value="Thioredoxin-like"/>
    <property type="match status" value="1"/>
</dbReference>
<evidence type="ECO:0000256" key="6">
    <source>
        <dbReference type="ARBA" id="ARBA00023284"/>
    </source>
</evidence>
<comment type="similarity">
    <text evidence="1 7">Belongs to the thioredoxin family.</text>
</comment>
<protein>
    <recommendedName>
        <fullName evidence="2 7">Thioredoxin</fullName>
    </recommendedName>
</protein>
<keyword evidence="5 8" id="KW-1015">Disulfide bond</keyword>
<dbReference type="GO" id="GO:0015035">
    <property type="term" value="F:protein-disulfide reductase activity"/>
    <property type="evidence" value="ECO:0007669"/>
    <property type="project" value="InterPro"/>
</dbReference>
<evidence type="ECO:0000259" key="9">
    <source>
        <dbReference type="PROSITE" id="PS51352"/>
    </source>
</evidence>
<dbReference type="InterPro" id="IPR005746">
    <property type="entry name" value="Thioredoxin"/>
</dbReference>
<evidence type="ECO:0000313" key="10">
    <source>
        <dbReference type="EMBL" id="KMO86777.1"/>
    </source>
</evidence>
<evidence type="ECO:0000256" key="7">
    <source>
        <dbReference type="PIRNR" id="PIRNR000077"/>
    </source>
</evidence>
<dbReference type="STRING" id="39029.BSR42_02325"/>
<dbReference type="CDD" id="cd02947">
    <property type="entry name" value="TRX_family"/>
    <property type="match status" value="1"/>
</dbReference>
<dbReference type="InterPro" id="IPR017937">
    <property type="entry name" value="Thioredoxin_CS"/>
</dbReference>
<evidence type="ECO:0000256" key="5">
    <source>
        <dbReference type="ARBA" id="ARBA00023157"/>
    </source>
</evidence>
<keyword evidence="4" id="KW-0249">Electron transport</keyword>
<evidence type="ECO:0000256" key="1">
    <source>
        <dbReference type="ARBA" id="ARBA00008987"/>
    </source>
</evidence>
<dbReference type="InterPro" id="IPR013766">
    <property type="entry name" value="Thioredoxin_domain"/>
</dbReference>
<dbReference type="PANTHER" id="PTHR45663">
    <property type="entry name" value="GEO12009P1"/>
    <property type="match status" value="1"/>
</dbReference>
<sequence length="111" mass="12471">MTLISVENDADFSLQVMHKTGIVMVYFWAPWCEPCKMIRSEIQNAAQRFEGKVSIVNVNVDTAKSIAETYEIMAVPTLLFFEDGQPIKRIIGYASQGEIESFLAALMDCNT</sequence>
<dbReference type="EMBL" id="LEKT01000015">
    <property type="protein sequence ID" value="KMO86777.1"/>
    <property type="molecule type" value="Genomic_DNA"/>
</dbReference>
<keyword evidence="3" id="KW-0813">Transport</keyword>
<organism evidence="10 11">
    <name type="scientific">Megasphaera cerevisiae DSM 20462</name>
    <dbReference type="NCBI Taxonomy" id="1122219"/>
    <lineage>
        <taxon>Bacteria</taxon>
        <taxon>Bacillati</taxon>
        <taxon>Bacillota</taxon>
        <taxon>Negativicutes</taxon>
        <taxon>Veillonellales</taxon>
        <taxon>Veillonellaceae</taxon>
        <taxon>Megasphaera</taxon>
    </lineage>
</organism>
<dbReference type="PIRSF" id="PIRSF000077">
    <property type="entry name" value="Thioredoxin"/>
    <property type="match status" value="1"/>
</dbReference>
<dbReference type="Pfam" id="PF00085">
    <property type="entry name" value="Thioredoxin"/>
    <property type="match status" value="1"/>
</dbReference>
<dbReference type="GO" id="GO:0045454">
    <property type="term" value="P:cell redox homeostasis"/>
    <property type="evidence" value="ECO:0007669"/>
    <property type="project" value="TreeGrafter"/>
</dbReference>
<dbReference type="Gene3D" id="3.40.30.10">
    <property type="entry name" value="Glutaredoxin"/>
    <property type="match status" value="1"/>
</dbReference>
<dbReference type="AlphaFoldDB" id="A0A0J6WY41"/>
<dbReference type="GO" id="GO:0005829">
    <property type="term" value="C:cytosol"/>
    <property type="evidence" value="ECO:0007669"/>
    <property type="project" value="TreeGrafter"/>
</dbReference>
<evidence type="ECO:0000256" key="3">
    <source>
        <dbReference type="ARBA" id="ARBA00022448"/>
    </source>
</evidence>